<accession>A0A367YBZ5</accession>
<reference evidence="1 2" key="1">
    <citation type="submission" date="2018-06" db="EMBL/GenBank/DDBJ databases">
        <title>Whole genome sequencing of Candida tropicalis (genome annotated by CSBL at Korea University).</title>
        <authorList>
            <person name="Ahn J."/>
        </authorList>
    </citation>
    <scope>NUCLEOTIDE SEQUENCE [LARGE SCALE GENOMIC DNA]</scope>
    <source>
        <strain evidence="1 2">ATCC 20962</strain>
    </source>
</reference>
<comment type="caution">
    <text evidence="1">The sequence shown here is derived from an EMBL/GenBank/DDBJ whole genome shotgun (WGS) entry which is preliminary data.</text>
</comment>
<dbReference type="AlphaFoldDB" id="A0A367YBZ5"/>
<gene>
    <name evidence="1" type="ORF">Cantr_09861</name>
</gene>
<proteinExistence type="predicted"/>
<evidence type="ECO:0000313" key="1">
    <source>
        <dbReference type="EMBL" id="RCK63180.1"/>
    </source>
</evidence>
<organism evidence="1 2">
    <name type="scientific">Candida viswanathii</name>
    <dbReference type="NCBI Taxonomy" id="5486"/>
    <lineage>
        <taxon>Eukaryota</taxon>
        <taxon>Fungi</taxon>
        <taxon>Dikarya</taxon>
        <taxon>Ascomycota</taxon>
        <taxon>Saccharomycotina</taxon>
        <taxon>Pichiomycetes</taxon>
        <taxon>Debaryomycetaceae</taxon>
        <taxon>Candida/Lodderomyces clade</taxon>
        <taxon>Candida</taxon>
    </lineage>
</organism>
<dbReference type="OrthoDB" id="4084534at2759"/>
<sequence length="503" mass="57822">MLVRLLFRGPVSLIRYRACARSSHVFLLANLPTKITVIRSIWQNYTALRSLVASSVRRYSTDSAASTKKKKKKKKKKKNASKVNFDYRSLYPRFDFVNLLKLDLATVRSCLALKCFGGAVDVPPINGDIQPEPKKDVTFVYRFLPELLEFETFVKQNSKITNLDIGILTSVEMREYIQRFSGKHPRPRKPKKTKLYTSLELRYRDMMDGLEHCLQSDADFPRLLSTKLIPAAKRFDQMVAFFENNFKEELVVLDKELDFEKLKSMTDLIARIKAKVTVLKKYLSSSSEKDEAYFKSLITSARYEALAMFLGRLTHIKFKAMNEILKVPDYETYAAAIRDACGESIKQKTPIEEDVSIFFSCFYPLFFSINGIPVTKNYSELAPVLYKLVDTETPPGKLAGEVLRVLTEHEVQVPRWLDEYDKIQSRYANESRHLHKHFYILHSLLERLRKDFGSDAETVGNQLDASREKLGANLLVPFGLDTQIPVITYLKKKLGGFATKIKP</sequence>
<name>A0A367YBZ5_9ASCO</name>
<evidence type="ECO:0000313" key="2">
    <source>
        <dbReference type="Proteomes" id="UP000253472"/>
    </source>
</evidence>
<keyword evidence="2" id="KW-1185">Reference proteome</keyword>
<dbReference type="EMBL" id="QLNQ01000024">
    <property type="protein sequence ID" value="RCK63180.1"/>
    <property type="molecule type" value="Genomic_DNA"/>
</dbReference>
<dbReference type="Proteomes" id="UP000253472">
    <property type="component" value="Unassembled WGS sequence"/>
</dbReference>
<protein>
    <submittedName>
        <fullName evidence="1">Uncharacterized protein</fullName>
    </submittedName>
</protein>